<dbReference type="PROSITE" id="PS00675">
    <property type="entry name" value="SIGMA54_INTERACT_1"/>
    <property type="match status" value="1"/>
</dbReference>
<evidence type="ECO:0000256" key="7">
    <source>
        <dbReference type="ARBA" id="ARBA00023186"/>
    </source>
</evidence>
<dbReference type="GO" id="GO:0030687">
    <property type="term" value="C:preribosome, large subunit precursor"/>
    <property type="evidence" value="ECO:0007669"/>
    <property type="project" value="TreeGrafter"/>
</dbReference>
<gene>
    <name evidence="10" type="ORF">EB796_001175</name>
</gene>
<dbReference type="PANTHER" id="PTHR48103:SF2">
    <property type="entry name" value="MIDASIN"/>
    <property type="match status" value="1"/>
</dbReference>
<dbReference type="Pfam" id="PF17865">
    <property type="entry name" value="AAA_lid_5"/>
    <property type="match status" value="1"/>
</dbReference>
<dbReference type="Pfam" id="PF07728">
    <property type="entry name" value="AAA_5"/>
    <property type="match status" value="6"/>
</dbReference>
<evidence type="ECO:0000313" key="10">
    <source>
        <dbReference type="EMBL" id="KAF6040518.1"/>
    </source>
</evidence>
<evidence type="ECO:0000256" key="2">
    <source>
        <dbReference type="ARBA" id="ARBA00004642"/>
    </source>
</evidence>
<dbReference type="GO" id="GO:0000027">
    <property type="term" value="P:ribosomal large subunit assembly"/>
    <property type="evidence" value="ECO:0007669"/>
    <property type="project" value="TreeGrafter"/>
</dbReference>
<evidence type="ECO:0000256" key="5">
    <source>
        <dbReference type="ARBA" id="ARBA00022741"/>
    </source>
</evidence>
<dbReference type="FunFam" id="3.40.50.300:FF:000142">
    <property type="entry name" value="Midasin"/>
    <property type="match status" value="1"/>
</dbReference>
<protein>
    <recommendedName>
        <fullName evidence="4">Midasin</fullName>
    </recommendedName>
</protein>
<evidence type="ECO:0000256" key="3">
    <source>
        <dbReference type="ARBA" id="ARBA00007188"/>
    </source>
</evidence>
<dbReference type="InterPro" id="IPR011704">
    <property type="entry name" value="ATPase_dyneun-rel_AAA"/>
</dbReference>
<dbReference type="GO" id="GO:0005654">
    <property type="term" value="C:nucleoplasm"/>
    <property type="evidence" value="ECO:0007669"/>
    <property type="project" value="UniProtKB-SubCell"/>
</dbReference>
<keyword evidence="8" id="KW-0539">Nucleus</keyword>
<feature type="domain" description="AAA+ ATPase" evidence="9">
    <location>
        <begin position="1060"/>
        <end position="1205"/>
    </location>
</feature>
<keyword evidence="11" id="KW-1185">Reference proteome</keyword>
<dbReference type="Pfam" id="PF21108">
    <property type="entry name" value="MDN1_4th"/>
    <property type="match status" value="1"/>
</dbReference>
<dbReference type="CDD" id="cd00009">
    <property type="entry name" value="AAA"/>
    <property type="match status" value="3"/>
</dbReference>
<dbReference type="InterPro" id="IPR003593">
    <property type="entry name" value="AAA+_ATPase"/>
</dbReference>
<dbReference type="FunFam" id="3.40.50.300:FF:004102">
    <property type="entry name" value="Uncharacterized protein"/>
    <property type="match status" value="1"/>
</dbReference>
<sequence length="2093" mass="234400">MAVEFCFCLDNCIQFLNQLSSSESDSSNLHNVFVKNKVKDGKERQNLKKWNASDRKAVLQELSNLILKPRYTLELSARCTPLLLQLLYGAADIVRGSFELHQQFCVALAKIVFVYPQCISFAIQYLSSYKPFGENESSTYEPPHKKPCKKPTKGSKISALEICRSSLLLLLSDRKRFSEISDWSNVLRHVSSGCPKTKWYALQVSSIVTNTSARSKKLLLDRHFSQSEQSTLSSEQLNWERELKNSVLTVDGADLIIQSNDGGCVITNRDLHPSLIAVCGILIPKLTPTATQTSTPLAAGLNTDSPIIVVPSTVAALQHVAMAVSCEKPVLLSGHIGAGKTCLVEHLARLTGRYHQLIKVQLGEQIDSRSLLGTYCCTETPGEFVWRPGPLSLAVEEGKWLLLEDIDIAPMDVISLLLSLVETGRLQATNKCSNNKIKPGFQLFMTKRLQHAGFSSQSNCSILEKAVATVTIEPLSRTELTTIVNTLHPNLVKVTDRLLDMYFTLTSGKHTDDRADVADTEMMKFSTYFGSRQLSTRDLLRWCSRISGDFQLHSSQNEIFVFQEALDCFCDSLTKLSQRVKLAEAIGTKINVPAEKAEYFCVMYKPTIDMSKEVMKVGRASLARKAISAADSLSRRSKGNFAFTRQSSALLEKIVVSINHSEPVLLVGETGTGKTSVVQYLAEQTGRKLMVINMNQQSDTTDLLGGYKPIMISMIISPLRQEFECLFSESFSRKQNQKFLNHIQQCYSAKRWPDLLKLMEHTVKAALKRDAESGKWKELQKQLHVVKRQVKYAESALAFSFVEGVLVKALKEGHWVLLDEINLATAETLDCLCGILDTAEGSVTLVDRGDTAPVYRHPEFRLFACMNPATDVGKKDLTPGVRSRFTEFFVDELESKADLRVMVSAYLGGLSLDSKQIDGIVNFYLAVKQEAANKLTDGTGKRPTYSLRTLCRALRYAASNPYQAVQRSLYESFSMSFLTQVDRSSHPLVTKLIIQHIIGNRKSQSILSKPLLPPINVQCEKFEGYWLKRGQNEPIEDEKYILTDTVRANMKDVARVVACGEHPVLLQGETSVGKTSMIEYIAKASGNKCVRINNHEHTDVQEYTGSYVADENGHLVFKEGILVDAMRRGYWIILDELNLAPTDVLEALNRLLDDNRELFIAETQQTVKAHPSFILFATQNPPGLYGGRKMLSRAFRNRFVELHFDEIPHNELEFILHKRCSLPLSSCKKMIRVMSELQVRRRDSGLFAGKQGYITLRDVFRWGERYRLSAAEITDTFYNWDQLLADQGFMLLAGRVRKEEEEILIAQVLEKHFKCKVDPREIYSVNSSYGKELSGLMAGKDSSQMFGHIVWTYSLTRLAVLVGQSIKFNEPVLMIGDTGCGKTTICQYFAHIYQRELHTINCHMHTEGSHFLGGLRPVRHSEMETDNDGRGGKLFEWQDGPLVISMRSGSILLVDEISLADDSVLERLNSVLEPSRTLVLAEKGGELEIIKADTNFRLVATMNPSGDYGKKELSPALRNRFTEIWCPQSKDINDYKLIVDHNIACDPILTTPSGDKLAYSQLIVQFVEWFRNQDFGRRFTISIRDILAWVDFINKCHTSVDSLTEGRLSSQDSYIHGACLVFLDALDSASGKVDTSAEESCLSFLQKQLGISSPQAQPISQQVTVGETEFSIGPFSIPLGDEDRALTGYTLQAPSTSANCLRLLRGLQLHKPILLEGSPGVGKTSLVTALAKASGHRIVRINLSQQTDIADLFGADLPVEGGLAGQFSWRDGLFLQALKAGHWVVLDELNLASQSVLEGLNACFDHRAEVFVPELSKTFHIQHEKVKIFACQNPLKQGGGRQGLPQSFLNRFTQVYVSEMESKDQEFITCSMYPDIPRDLVKQMVLIITQMIDAGLPGEYNLRDIFRWCDLIKRQQVEGSYNLQEHFSLLFIQALRVSSVYCETAYSIFEKVTGSEARHSHETERRFHLTDSHLVIGNMIMERRDNQSMEGNQACILHKQLPGLEYLATCMHMGWMAILDGPECSGKSTVAHVLSSLVGEDLKIFTMNSAMDTTDLLGGFEQVWMGPITSKPILAALYEAQTLCVFLLAQILM</sequence>
<dbReference type="PANTHER" id="PTHR48103">
    <property type="entry name" value="MIDASIN-RELATED"/>
    <property type="match status" value="1"/>
</dbReference>
<comment type="caution">
    <text evidence="10">The sequence shown here is derived from an EMBL/GenBank/DDBJ whole genome shotgun (WGS) entry which is preliminary data.</text>
</comment>
<evidence type="ECO:0000313" key="11">
    <source>
        <dbReference type="Proteomes" id="UP000593567"/>
    </source>
</evidence>
<evidence type="ECO:0000259" key="9">
    <source>
        <dbReference type="SMART" id="SM00382"/>
    </source>
</evidence>
<feature type="domain" description="AAA+ ATPase" evidence="9">
    <location>
        <begin position="1709"/>
        <end position="1861"/>
    </location>
</feature>
<accession>A0A7J7KQV0</accession>
<feature type="domain" description="AAA+ ATPase" evidence="9">
    <location>
        <begin position="660"/>
        <end position="893"/>
    </location>
</feature>
<organism evidence="10 11">
    <name type="scientific">Bugula neritina</name>
    <name type="common">Brown bryozoan</name>
    <name type="synonym">Sertularia neritina</name>
    <dbReference type="NCBI Taxonomy" id="10212"/>
    <lineage>
        <taxon>Eukaryota</taxon>
        <taxon>Metazoa</taxon>
        <taxon>Spiralia</taxon>
        <taxon>Lophotrochozoa</taxon>
        <taxon>Bryozoa</taxon>
        <taxon>Gymnolaemata</taxon>
        <taxon>Cheilostomatida</taxon>
        <taxon>Flustrina</taxon>
        <taxon>Buguloidea</taxon>
        <taxon>Bugulidae</taxon>
        <taxon>Bugula</taxon>
    </lineage>
</organism>
<dbReference type="InterPro" id="IPR025662">
    <property type="entry name" value="Sigma_54_int_dom_ATP-bd_1"/>
</dbReference>
<dbReference type="FunFam" id="3.40.50.300:FF:000764">
    <property type="entry name" value="Midasin"/>
    <property type="match status" value="1"/>
</dbReference>
<comment type="similarity">
    <text evidence="3">Belongs to the midasin family.</text>
</comment>
<dbReference type="InterPro" id="IPR027417">
    <property type="entry name" value="P-loop_NTPase"/>
</dbReference>
<dbReference type="GO" id="GO:0000055">
    <property type="term" value="P:ribosomal large subunit export from nucleus"/>
    <property type="evidence" value="ECO:0007669"/>
    <property type="project" value="TreeGrafter"/>
</dbReference>
<dbReference type="GO" id="GO:0016887">
    <property type="term" value="F:ATP hydrolysis activity"/>
    <property type="evidence" value="ECO:0007669"/>
    <property type="project" value="InterPro"/>
</dbReference>
<dbReference type="Proteomes" id="UP000593567">
    <property type="component" value="Unassembled WGS sequence"/>
</dbReference>
<dbReference type="OrthoDB" id="422220at2759"/>
<dbReference type="InterPro" id="IPR041190">
    <property type="entry name" value="Midasin_AAA_lid_5"/>
</dbReference>
<dbReference type="SUPFAM" id="SSF52540">
    <property type="entry name" value="P-loop containing nucleoside triphosphate hydrolases"/>
    <property type="match status" value="5"/>
</dbReference>
<dbReference type="GO" id="GO:0005730">
    <property type="term" value="C:nucleolus"/>
    <property type="evidence" value="ECO:0007669"/>
    <property type="project" value="UniProtKB-SubCell"/>
</dbReference>
<dbReference type="FunFam" id="3.40.50.300:FF:000582">
    <property type="entry name" value="Midasin"/>
    <property type="match status" value="1"/>
</dbReference>
<keyword evidence="7" id="KW-0143">Chaperone</keyword>
<keyword evidence="6" id="KW-0067">ATP-binding</keyword>
<dbReference type="InterPro" id="IPR048617">
    <property type="entry name" value="MDN1_AAA_lid_4"/>
</dbReference>
<evidence type="ECO:0000256" key="1">
    <source>
        <dbReference type="ARBA" id="ARBA00004604"/>
    </source>
</evidence>
<dbReference type="InterPro" id="IPR040848">
    <property type="entry name" value="AAA_lid_7"/>
</dbReference>
<feature type="domain" description="AAA+ ATPase" evidence="9">
    <location>
        <begin position="1368"/>
        <end position="1531"/>
    </location>
</feature>
<dbReference type="GO" id="GO:0005524">
    <property type="term" value="F:ATP binding"/>
    <property type="evidence" value="ECO:0007669"/>
    <property type="project" value="UniProtKB-KW"/>
</dbReference>
<proteinExistence type="inferred from homology"/>
<dbReference type="SMART" id="SM00382">
    <property type="entry name" value="AAA"/>
    <property type="match status" value="4"/>
</dbReference>
<dbReference type="Pfam" id="PF17867">
    <property type="entry name" value="AAA_lid_7"/>
    <property type="match status" value="3"/>
</dbReference>
<comment type="subcellular location">
    <subcellularLocation>
        <location evidence="1">Nucleus</location>
        <location evidence="1">Nucleolus</location>
    </subcellularLocation>
    <subcellularLocation>
        <location evidence="2">Nucleus</location>
        <location evidence="2">Nucleoplasm</location>
    </subcellularLocation>
</comment>
<name>A0A7J7KQV0_BUGNE</name>
<keyword evidence="5" id="KW-0547">Nucleotide-binding</keyword>
<reference evidence="10" key="1">
    <citation type="submission" date="2020-06" db="EMBL/GenBank/DDBJ databases">
        <title>Draft genome of Bugula neritina, a colonial animal packing powerful symbionts and potential medicines.</title>
        <authorList>
            <person name="Rayko M."/>
        </authorList>
    </citation>
    <scope>NUCLEOTIDE SEQUENCE [LARGE SCALE GENOMIC DNA]</scope>
    <source>
        <strain evidence="10">Kwan_BN1</strain>
    </source>
</reference>
<evidence type="ECO:0000256" key="6">
    <source>
        <dbReference type="ARBA" id="ARBA00022840"/>
    </source>
</evidence>
<evidence type="ECO:0000256" key="4">
    <source>
        <dbReference type="ARBA" id="ARBA00017143"/>
    </source>
</evidence>
<evidence type="ECO:0000256" key="8">
    <source>
        <dbReference type="ARBA" id="ARBA00023242"/>
    </source>
</evidence>
<dbReference type="Gene3D" id="3.40.50.300">
    <property type="entry name" value="P-loop containing nucleotide triphosphate hydrolases"/>
    <property type="match status" value="5"/>
</dbReference>
<dbReference type="EMBL" id="VXIV02000136">
    <property type="protein sequence ID" value="KAF6040518.1"/>
    <property type="molecule type" value="Genomic_DNA"/>
</dbReference>